<dbReference type="InterPro" id="IPR011993">
    <property type="entry name" value="PH-like_dom_sf"/>
</dbReference>
<evidence type="ECO:0008006" key="12">
    <source>
        <dbReference type="Google" id="ProtNLM"/>
    </source>
</evidence>
<feature type="compositionally biased region" description="Low complexity" evidence="7">
    <location>
        <begin position="1"/>
        <end position="25"/>
    </location>
</feature>
<proteinExistence type="inferred from homology"/>
<dbReference type="GO" id="GO:0007015">
    <property type="term" value="P:actin filament organization"/>
    <property type="evidence" value="ECO:0007669"/>
    <property type="project" value="TreeGrafter"/>
</dbReference>
<evidence type="ECO:0000256" key="5">
    <source>
        <dbReference type="ARBA" id="ARBA00023203"/>
    </source>
</evidence>
<dbReference type="GO" id="GO:0016020">
    <property type="term" value="C:membrane"/>
    <property type="evidence" value="ECO:0007669"/>
    <property type="project" value="TreeGrafter"/>
</dbReference>
<dbReference type="SUPFAM" id="SSF52833">
    <property type="entry name" value="Thioredoxin-like"/>
    <property type="match status" value="1"/>
</dbReference>
<dbReference type="SUPFAM" id="SSF52540">
    <property type="entry name" value="P-loop containing nucleoside triphosphate hydrolases"/>
    <property type="match status" value="1"/>
</dbReference>
<keyword evidence="2 6" id="KW-0067">ATP-binding</keyword>
<evidence type="ECO:0000259" key="9">
    <source>
        <dbReference type="PROSITE" id="PS51456"/>
    </source>
</evidence>
<name>A0A081AG81_PHYNI</name>
<dbReference type="InterPro" id="IPR036249">
    <property type="entry name" value="Thioredoxin-like_sf"/>
</dbReference>
<dbReference type="Gene3D" id="2.30.29.30">
    <property type="entry name" value="Pleckstrin-homology domain (PH domain)/Phosphotyrosine-binding domain (PTB)"/>
    <property type="match status" value="1"/>
</dbReference>
<dbReference type="OrthoDB" id="185175at2759"/>
<feature type="region of interest" description="Disordered" evidence="7">
    <location>
        <begin position="1"/>
        <end position="38"/>
    </location>
</feature>
<sequence>MLSRKGSNSTSRSASQGGSSSSKSGRLARRRGSSAEAALQAETARLGVSNGVLKRGFLVKKGHMMPTRKERYFVLGKHSLSYYKPTKDGDVELKGVLELKSSDVISPLPHSDAWLRIRQSEGPAGKSYKLDLKASNLQERREWIEGLRKACRSELLMRQRVIQSDVSLLQARSSRRGQNAKAMAELLSSPMAPDNTGTPRVDLRASFQIFHEMVLLKKLLDTLKSSWGPPSQWSMAQYQELVQGISLAQEKSGSSDLEPDSILAEAFKLRYQFEEIPENQRKLTRDEDPLGASRTSTAENLKQGGLDSPVAPSRMSPRIRCPSFHSYYATFEELSDRAGSTVKATADDKQGDALLTPRSATLAKYAHLYLLDDIRTKQPWSLDRANNDDLVTEHESDTAERASLDEELVDALTSRFDDDRIYTYINHHTMAVMNPYRLLQTARFTSIYDEQVVLTYADTANAETVLAPHPFAIAKQSLVRLFFDNEHTMPLPSTISSNRSMTEGRGQSLFLCGESGSGKTELAKDLLKYLVLVAQPALSKGSEETCKVSGSTRQPKIKLFTSSTKSTIQMRTEEARTIALLEAKGVEKYEIVLLDLHPERWDEMTSVSRSKRLPQVHVDGLFFGFYEKLEHLEDEEQLRMYFKNPHAAKKLSIVLDSNIVLEAFGHATTSMNLNSSRFGKMTTLQVAFGLHPWEFQICGCHISPFLLEKSRVTSERGRESGDQNELNFHILYAMVAGVNAFPFMRLLAKELHLDGIDCSALTYLGRSDHKLAGFVSKEDTWKKDVERWQQVIDGLDELNVSPDEQKTIFKVLSAVLWLGNIELDYREVSGKLVMSSTGALNAPQKVVELLELGSVEKLERMLMTKSVSLQSTSETFEVTLEKGQVNHVRDTLARLLYQLAFNYVVFVMNEATKMSALSTDGNKHQMDSNASAPEAVSLLKIVDVFGFEDLTHNSLDQLCINYLSEKLYAREEQVIAVAYSSRPHLIARDSEKDVLFIYEHPLGVFASLEELTILHQSENMNAQQEEKRNKLFVRNIYDRNSSRLPEPPRVLSNAKRHTPVLLNVLPFVIPHTRGNVIYDANDFVKKNSDFVYANLLVGLKTSNSSHFCRMLNESSQLGWSPNTNRSMLGSAESRLSGTKSFVGQFRSHVNVLTSQDDKNMPFYFHCIRPNAKKQPSLVNNDLVEQQCRSQRLIRQMEICRNSSSSYSAIDISKSTLLTRYGSLLREPYILDDVAGDNSNLMNWLRDLLHSDDCSTPRINISASSMVQFKSINLVERLELLLEDREAEAATKIQSLFLMIMWRRRYAVKKRERRGLSNELLAWYGPERENTVKKLLTKYNGREDELRSKLALKKKSMVQGEKAVYQLVSDLQALCLGTQGGLDAQAVNAILQDDAMRELLQQNQKIVLALRDMSLNPDILEAQLADHELRGFYQKLVDFLQSKKTDYGDRASISGRTIDELPQLSLDERVLAATSEENGLLWMRLVQKEEWAAYRDALVEIGDDPELLLFHSEEEGFVSTLERFLEALALEKQHEEEQNAVEAITDLVLPSTVDEEETLEVQSSTGASGEDSEMLELLLSVQFGPSLMAAMNQDSYFMQALQDPVLMTSMQQLMANPKDFAVSATLQQPAVREFFLKLIALSFATQEQSDDE</sequence>
<dbReference type="PROSITE" id="PS00675">
    <property type="entry name" value="SIGMA54_INTERACT_1"/>
    <property type="match status" value="1"/>
</dbReference>
<dbReference type="InterPro" id="IPR001849">
    <property type="entry name" value="PH_domain"/>
</dbReference>
<dbReference type="Pfam" id="PF00169">
    <property type="entry name" value="PH"/>
    <property type="match status" value="1"/>
</dbReference>
<dbReference type="SMART" id="SM00233">
    <property type="entry name" value="PH"/>
    <property type="match status" value="1"/>
</dbReference>
<evidence type="ECO:0000256" key="6">
    <source>
        <dbReference type="PROSITE-ProRule" id="PRU00782"/>
    </source>
</evidence>
<dbReference type="Gene3D" id="3.40.850.10">
    <property type="entry name" value="Kinesin motor domain"/>
    <property type="match status" value="2"/>
</dbReference>
<dbReference type="PANTHER" id="PTHR13140">
    <property type="entry name" value="MYOSIN"/>
    <property type="match status" value="1"/>
</dbReference>
<dbReference type="SMART" id="SM00242">
    <property type="entry name" value="MYSc"/>
    <property type="match status" value="1"/>
</dbReference>
<comment type="caution">
    <text evidence="10">The sequence shown here is derived from an EMBL/GenBank/DDBJ whole genome shotgun (WGS) entry which is preliminary data.</text>
</comment>
<evidence type="ECO:0000313" key="10">
    <source>
        <dbReference type="EMBL" id="ETO77892.1"/>
    </source>
</evidence>
<dbReference type="InterPro" id="IPR036961">
    <property type="entry name" value="Kinesin_motor_dom_sf"/>
</dbReference>
<organism evidence="10 11">
    <name type="scientific">Phytophthora nicotianae P1976</name>
    <dbReference type="NCBI Taxonomy" id="1317066"/>
    <lineage>
        <taxon>Eukaryota</taxon>
        <taxon>Sar</taxon>
        <taxon>Stramenopiles</taxon>
        <taxon>Oomycota</taxon>
        <taxon>Peronosporomycetes</taxon>
        <taxon>Peronosporales</taxon>
        <taxon>Peronosporaceae</taxon>
        <taxon>Phytophthora</taxon>
    </lineage>
</organism>
<evidence type="ECO:0000313" key="11">
    <source>
        <dbReference type="Proteomes" id="UP000028582"/>
    </source>
</evidence>
<dbReference type="Gene3D" id="1.10.10.820">
    <property type="match status" value="1"/>
</dbReference>
<feature type="region of interest" description="Actin-binding" evidence="6">
    <location>
        <begin position="1149"/>
        <end position="1171"/>
    </location>
</feature>
<dbReference type="PRINTS" id="PR00193">
    <property type="entry name" value="MYOSINHEAVY"/>
</dbReference>
<dbReference type="InterPro" id="IPR025662">
    <property type="entry name" value="Sigma_54_int_dom_ATP-bd_1"/>
</dbReference>
<dbReference type="InterPro" id="IPR001609">
    <property type="entry name" value="Myosin_head_motor_dom-like"/>
</dbReference>
<evidence type="ECO:0000256" key="4">
    <source>
        <dbReference type="ARBA" id="ARBA00023175"/>
    </source>
</evidence>
<feature type="compositionally biased region" description="Basic and acidic residues" evidence="7">
    <location>
        <begin position="279"/>
        <end position="288"/>
    </location>
</feature>
<gene>
    <name evidence="10" type="ORF">F444_06983</name>
</gene>
<dbReference type="Gene3D" id="1.20.120.720">
    <property type="entry name" value="Myosin VI head, motor domain, U50 subdomain"/>
    <property type="match status" value="1"/>
</dbReference>
<dbReference type="CDD" id="cd14894">
    <property type="entry name" value="MYSc_Myo33"/>
    <property type="match status" value="1"/>
</dbReference>
<reference evidence="10 11" key="1">
    <citation type="submission" date="2013-11" db="EMBL/GenBank/DDBJ databases">
        <title>The Genome Sequence of Phytophthora parasitica P1976.</title>
        <authorList>
            <consortium name="The Broad Institute Genomics Platform"/>
            <person name="Russ C."/>
            <person name="Tyler B."/>
            <person name="Panabieres F."/>
            <person name="Shan W."/>
            <person name="Tripathy S."/>
            <person name="Grunwald N."/>
            <person name="Machado M."/>
            <person name="Johnson C.S."/>
            <person name="Walker B."/>
            <person name="Young S."/>
            <person name="Zeng Q."/>
            <person name="Gargeya S."/>
            <person name="Fitzgerald M."/>
            <person name="Haas B."/>
            <person name="Abouelleil A."/>
            <person name="Allen A.W."/>
            <person name="Alvarado L."/>
            <person name="Arachchi H.M."/>
            <person name="Berlin A.M."/>
            <person name="Chapman S.B."/>
            <person name="Gainer-Dewar J."/>
            <person name="Goldberg J."/>
            <person name="Griggs A."/>
            <person name="Gujja S."/>
            <person name="Hansen M."/>
            <person name="Howarth C."/>
            <person name="Imamovic A."/>
            <person name="Ireland A."/>
            <person name="Larimer J."/>
            <person name="McCowan C."/>
            <person name="Murphy C."/>
            <person name="Pearson M."/>
            <person name="Poon T.W."/>
            <person name="Priest M."/>
            <person name="Roberts A."/>
            <person name="Saif S."/>
            <person name="Shea T."/>
            <person name="Sisk P."/>
            <person name="Sykes S."/>
            <person name="Wortman J."/>
            <person name="Nusbaum C."/>
            <person name="Birren B."/>
        </authorList>
    </citation>
    <scope>NUCLEOTIDE SEQUENCE [LARGE SCALE GENOMIC DNA]</scope>
    <source>
        <strain evidence="10 11">P1976</strain>
    </source>
</reference>
<feature type="domain" description="PH" evidence="8">
    <location>
        <begin position="51"/>
        <end position="152"/>
    </location>
</feature>
<evidence type="ECO:0000256" key="7">
    <source>
        <dbReference type="SAM" id="MobiDB-lite"/>
    </source>
</evidence>
<evidence type="ECO:0000256" key="1">
    <source>
        <dbReference type="ARBA" id="ARBA00022741"/>
    </source>
</evidence>
<keyword evidence="3 6" id="KW-0518">Myosin</keyword>
<dbReference type="Gene3D" id="3.40.30.10">
    <property type="entry name" value="Glutaredoxin"/>
    <property type="match status" value="1"/>
</dbReference>
<dbReference type="GO" id="GO:0051015">
    <property type="term" value="F:actin filament binding"/>
    <property type="evidence" value="ECO:0007669"/>
    <property type="project" value="TreeGrafter"/>
</dbReference>
<keyword evidence="1 6" id="KW-0547">Nucleotide-binding</keyword>
<keyword evidence="4 6" id="KW-0505">Motor protein</keyword>
<feature type="domain" description="Myosin motor" evidence="9">
    <location>
        <begin position="432"/>
        <end position="1186"/>
    </location>
</feature>
<dbReference type="GO" id="GO:0000146">
    <property type="term" value="F:microfilament motor activity"/>
    <property type="evidence" value="ECO:0007669"/>
    <property type="project" value="TreeGrafter"/>
</dbReference>
<evidence type="ECO:0000256" key="2">
    <source>
        <dbReference type="ARBA" id="ARBA00022840"/>
    </source>
</evidence>
<dbReference type="PROSITE" id="PS50003">
    <property type="entry name" value="PH_DOMAIN"/>
    <property type="match status" value="1"/>
</dbReference>
<dbReference type="PANTHER" id="PTHR13140:SF706">
    <property type="entry name" value="DILUTE CLASS UNCONVENTIONAL MYOSIN, ISOFORM C"/>
    <property type="match status" value="1"/>
</dbReference>
<dbReference type="Proteomes" id="UP000028582">
    <property type="component" value="Unassembled WGS sequence"/>
</dbReference>
<comment type="similarity">
    <text evidence="6">Belongs to the TRAFAC class myosin-kinesin ATPase superfamily. Myosin family.</text>
</comment>
<dbReference type="EMBL" id="ANJA01001261">
    <property type="protein sequence ID" value="ETO77892.1"/>
    <property type="molecule type" value="Genomic_DNA"/>
</dbReference>
<dbReference type="PROSITE" id="PS50096">
    <property type="entry name" value="IQ"/>
    <property type="match status" value="1"/>
</dbReference>
<evidence type="ECO:0000259" key="8">
    <source>
        <dbReference type="PROSITE" id="PS50003"/>
    </source>
</evidence>
<keyword evidence="5 6" id="KW-0009">Actin-binding</keyword>
<dbReference type="GO" id="GO:0005737">
    <property type="term" value="C:cytoplasm"/>
    <property type="evidence" value="ECO:0007669"/>
    <property type="project" value="TreeGrafter"/>
</dbReference>
<dbReference type="Gene3D" id="1.20.58.530">
    <property type="match status" value="1"/>
</dbReference>
<dbReference type="InterPro" id="IPR027417">
    <property type="entry name" value="P-loop_NTPase"/>
</dbReference>
<feature type="region of interest" description="Disordered" evidence="7">
    <location>
        <begin position="279"/>
        <end position="314"/>
    </location>
</feature>
<evidence type="ECO:0000256" key="3">
    <source>
        <dbReference type="ARBA" id="ARBA00023123"/>
    </source>
</evidence>
<feature type="binding site" evidence="6">
    <location>
        <begin position="513"/>
        <end position="520"/>
    </location>
    <ligand>
        <name>ATP</name>
        <dbReference type="ChEBI" id="CHEBI:30616"/>
    </ligand>
</feature>
<dbReference type="Pfam" id="PF00063">
    <property type="entry name" value="Myosin_head"/>
    <property type="match status" value="2"/>
</dbReference>
<dbReference type="SUPFAM" id="SSF50729">
    <property type="entry name" value="PH domain-like"/>
    <property type="match status" value="1"/>
</dbReference>
<accession>A0A081AG81</accession>
<dbReference type="GO" id="GO:0016459">
    <property type="term" value="C:myosin complex"/>
    <property type="evidence" value="ECO:0007669"/>
    <property type="project" value="UniProtKB-KW"/>
</dbReference>
<dbReference type="PROSITE" id="PS51456">
    <property type="entry name" value="MYOSIN_MOTOR"/>
    <property type="match status" value="1"/>
</dbReference>
<dbReference type="PROSITE" id="PS51354">
    <property type="entry name" value="GLUTAREDOXIN_2"/>
    <property type="match status" value="1"/>
</dbReference>
<protein>
    <recommendedName>
        <fullName evidence="12">PH domain-containing protein</fullName>
    </recommendedName>
</protein>
<dbReference type="GO" id="GO:0005524">
    <property type="term" value="F:ATP binding"/>
    <property type="evidence" value="ECO:0007669"/>
    <property type="project" value="UniProtKB-UniRule"/>
</dbReference>